<comment type="caution">
    <text evidence="2">The sequence shown here is derived from an EMBL/GenBank/DDBJ whole genome shotgun (WGS) entry which is preliminary data.</text>
</comment>
<protein>
    <submittedName>
        <fullName evidence="2">Uncharacterized protein</fullName>
    </submittedName>
</protein>
<gene>
    <name evidence="2" type="ORF">PMAYCL1PPCAC_09792</name>
</gene>
<organism evidence="2 3">
    <name type="scientific">Pristionchus mayeri</name>
    <dbReference type="NCBI Taxonomy" id="1317129"/>
    <lineage>
        <taxon>Eukaryota</taxon>
        <taxon>Metazoa</taxon>
        <taxon>Ecdysozoa</taxon>
        <taxon>Nematoda</taxon>
        <taxon>Chromadorea</taxon>
        <taxon>Rhabditida</taxon>
        <taxon>Rhabditina</taxon>
        <taxon>Diplogasteromorpha</taxon>
        <taxon>Diplogasteroidea</taxon>
        <taxon>Neodiplogasteridae</taxon>
        <taxon>Pristionchus</taxon>
    </lineage>
</organism>
<feature type="chain" id="PRO_5042942829" evidence="1">
    <location>
        <begin position="18"/>
        <end position="93"/>
    </location>
</feature>
<dbReference type="AlphaFoldDB" id="A0AAN4ZK40"/>
<accession>A0AAN4ZK40</accession>
<proteinExistence type="predicted"/>
<evidence type="ECO:0000313" key="3">
    <source>
        <dbReference type="Proteomes" id="UP001328107"/>
    </source>
</evidence>
<evidence type="ECO:0000313" key="2">
    <source>
        <dbReference type="EMBL" id="GMR39597.1"/>
    </source>
</evidence>
<feature type="non-terminal residue" evidence="2">
    <location>
        <position position="1"/>
    </location>
</feature>
<evidence type="ECO:0000256" key="1">
    <source>
        <dbReference type="SAM" id="SignalP"/>
    </source>
</evidence>
<dbReference type="EMBL" id="BTRK01000002">
    <property type="protein sequence ID" value="GMR39597.1"/>
    <property type="molecule type" value="Genomic_DNA"/>
</dbReference>
<feature type="signal peptide" evidence="1">
    <location>
        <begin position="1"/>
        <end position="17"/>
    </location>
</feature>
<sequence length="93" mass="10307">LISILFFCLIITHEVKGTASDQKKDDSCLDGSQPICIVKGFCYCMGEIKKRSVPDPSTTPSVELPSSEAMQKAMDECLPPFFLNIHHECILES</sequence>
<keyword evidence="1" id="KW-0732">Signal</keyword>
<name>A0AAN4ZK40_9BILA</name>
<dbReference type="Proteomes" id="UP001328107">
    <property type="component" value="Unassembled WGS sequence"/>
</dbReference>
<reference evidence="3" key="1">
    <citation type="submission" date="2022-10" db="EMBL/GenBank/DDBJ databases">
        <title>Genome assembly of Pristionchus species.</title>
        <authorList>
            <person name="Yoshida K."/>
            <person name="Sommer R.J."/>
        </authorList>
    </citation>
    <scope>NUCLEOTIDE SEQUENCE [LARGE SCALE GENOMIC DNA]</scope>
    <source>
        <strain evidence="3">RS5460</strain>
    </source>
</reference>
<keyword evidence="3" id="KW-1185">Reference proteome</keyword>